<feature type="transmembrane region" description="Helical" evidence="9">
    <location>
        <begin position="165"/>
        <end position="184"/>
    </location>
</feature>
<dbReference type="Gene3D" id="1.10.287.70">
    <property type="match status" value="2"/>
</dbReference>
<feature type="domain" description="Potassium channel" evidence="10">
    <location>
        <begin position="173"/>
        <end position="243"/>
    </location>
</feature>
<keyword evidence="7 8" id="KW-0407">Ion channel</keyword>
<feature type="transmembrane region" description="Helical" evidence="9">
    <location>
        <begin position="353"/>
        <end position="377"/>
    </location>
</feature>
<dbReference type="SUPFAM" id="SSF81324">
    <property type="entry name" value="Voltage-gated potassium channels"/>
    <property type="match status" value="2"/>
</dbReference>
<feature type="transmembrane region" description="Helical" evidence="9">
    <location>
        <begin position="295"/>
        <end position="316"/>
    </location>
</feature>
<keyword evidence="4 9" id="KW-1133">Transmembrane helix</keyword>
<dbReference type="InterPro" id="IPR003280">
    <property type="entry name" value="2pore_dom_K_chnl"/>
</dbReference>
<dbReference type="PANTHER" id="PTHR11003:SF291">
    <property type="entry name" value="IP11374P"/>
    <property type="match status" value="1"/>
</dbReference>
<feature type="transmembrane region" description="Helical" evidence="9">
    <location>
        <begin position="12"/>
        <end position="31"/>
    </location>
</feature>
<accession>A0A316ULW5</accession>
<gene>
    <name evidence="11" type="ORF">BDZ90DRAFT_233364</name>
</gene>
<evidence type="ECO:0000256" key="3">
    <source>
        <dbReference type="ARBA" id="ARBA00022692"/>
    </source>
</evidence>
<evidence type="ECO:0000256" key="1">
    <source>
        <dbReference type="ARBA" id="ARBA00004141"/>
    </source>
</evidence>
<keyword evidence="6 9" id="KW-0472">Membrane</keyword>
<dbReference type="GO" id="GO:0030322">
    <property type="term" value="P:stabilization of membrane potential"/>
    <property type="evidence" value="ECO:0007669"/>
    <property type="project" value="TreeGrafter"/>
</dbReference>
<feature type="domain" description="Potassium channel" evidence="10">
    <location>
        <begin position="305"/>
        <end position="375"/>
    </location>
</feature>
<comment type="similarity">
    <text evidence="8">Belongs to the two pore domain potassium channel (TC 1.A.1.8) family.</text>
</comment>
<evidence type="ECO:0000259" key="10">
    <source>
        <dbReference type="Pfam" id="PF07885"/>
    </source>
</evidence>
<dbReference type="GO" id="GO:0022841">
    <property type="term" value="F:potassium ion leak channel activity"/>
    <property type="evidence" value="ECO:0007669"/>
    <property type="project" value="TreeGrafter"/>
</dbReference>
<keyword evidence="5 8" id="KW-0406">Ion transport</keyword>
<dbReference type="PANTHER" id="PTHR11003">
    <property type="entry name" value="POTASSIUM CHANNEL, SUBFAMILY K"/>
    <property type="match status" value="1"/>
</dbReference>
<organism evidence="11 12">
    <name type="scientific">Jaminaea rosea</name>
    <dbReference type="NCBI Taxonomy" id="1569628"/>
    <lineage>
        <taxon>Eukaryota</taxon>
        <taxon>Fungi</taxon>
        <taxon>Dikarya</taxon>
        <taxon>Basidiomycota</taxon>
        <taxon>Ustilaginomycotina</taxon>
        <taxon>Exobasidiomycetes</taxon>
        <taxon>Microstromatales</taxon>
        <taxon>Microstromatales incertae sedis</taxon>
        <taxon>Jaminaea</taxon>
    </lineage>
</organism>
<dbReference type="RefSeq" id="XP_025360842.1">
    <property type="nucleotide sequence ID" value="XM_025506605.1"/>
</dbReference>
<evidence type="ECO:0000256" key="4">
    <source>
        <dbReference type="ARBA" id="ARBA00022989"/>
    </source>
</evidence>
<dbReference type="GO" id="GO:0015271">
    <property type="term" value="F:outward rectifier potassium channel activity"/>
    <property type="evidence" value="ECO:0007669"/>
    <property type="project" value="TreeGrafter"/>
</dbReference>
<evidence type="ECO:0000256" key="2">
    <source>
        <dbReference type="ARBA" id="ARBA00022448"/>
    </source>
</evidence>
<evidence type="ECO:0000256" key="7">
    <source>
        <dbReference type="ARBA" id="ARBA00023303"/>
    </source>
</evidence>
<evidence type="ECO:0000313" key="11">
    <source>
        <dbReference type="EMBL" id="PWN26230.1"/>
    </source>
</evidence>
<dbReference type="EMBL" id="KZ819672">
    <property type="protein sequence ID" value="PWN26230.1"/>
    <property type="molecule type" value="Genomic_DNA"/>
</dbReference>
<dbReference type="PRINTS" id="PR01333">
    <property type="entry name" value="2POREKCHANEL"/>
</dbReference>
<feature type="transmembrane region" description="Helical" evidence="9">
    <location>
        <begin position="221"/>
        <end position="243"/>
    </location>
</feature>
<evidence type="ECO:0000256" key="5">
    <source>
        <dbReference type="ARBA" id="ARBA00023065"/>
    </source>
</evidence>
<dbReference type="STRING" id="1569628.A0A316ULW5"/>
<dbReference type="Proteomes" id="UP000245884">
    <property type="component" value="Unassembled WGS sequence"/>
</dbReference>
<comment type="subcellular location">
    <subcellularLocation>
        <location evidence="1">Membrane</location>
        <topology evidence="1">Multi-pass membrane protein</topology>
    </subcellularLocation>
</comment>
<feature type="transmembrane region" description="Helical" evidence="9">
    <location>
        <begin position="122"/>
        <end position="145"/>
    </location>
</feature>
<proteinExistence type="inferred from homology"/>
<feature type="transmembrane region" description="Helical" evidence="9">
    <location>
        <begin position="191"/>
        <end position="209"/>
    </location>
</feature>
<name>A0A316ULW5_9BASI</name>
<dbReference type="Pfam" id="PF07885">
    <property type="entry name" value="Ion_trans_2"/>
    <property type="match status" value="2"/>
</dbReference>
<reference evidence="11 12" key="1">
    <citation type="journal article" date="2018" name="Mol. Biol. Evol.">
        <title>Broad Genomic Sampling Reveals a Smut Pathogenic Ancestry of the Fungal Clade Ustilaginomycotina.</title>
        <authorList>
            <person name="Kijpornyongpan T."/>
            <person name="Mondo S.J."/>
            <person name="Barry K."/>
            <person name="Sandor L."/>
            <person name="Lee J."/>
            <person name="Lipzen A."/>
            <person name="Pangilinan J."/>
            <person name="LaButti K."/>
            <person name="Hainaut M."/>
            <person name="Henrissat B."/>
            <person name="Grigoriev I.V."/>
            <person name="Spatafora J.W."/>
            <person name="Aime M.C."/>
        </authorList>
    </citation>
    <scope>NUCLEOTIDE SEQUENCE [LARGE SCALE GENOMIC DNA]</scope>
    <source>
        <strain evidence="11 12">MCA 5214</strain>
    </source>
</reference>
<dbReference type="GeneID" id="37028428"/>
<keyword evidence="3 8" id="KW-0812">Transmembrane</keyword>
<sequence>MTWLKDARKSIINGAPLMSALIAPFATLYDIPALTQPWYTLNGIKIQDPQASLILSAISLACSVAANSLLALRFTVRSPDRWRHASTASTGIWLLKTTLGVANLITFGATRRNGAGFAYDEGFFCCIMSTVLSGILTSLLLTHMIDMLVRQRQHAPGQLHLDGRVFLLAELALVALIALEALIFSRIEHWSYLDGLYFSVVTLLTIGFGDFSPSTTAGKILVFPFAIAGIALLANQISLIVSVSTRNMAKYRRQLHAIEEATVADLVKRDNEPYLQAEARRLHHITTQQRGAQDLVDLGASFAVLVVFWLVSAAIYHAAEGWPFGDALYFSYIFFLSIGYGDYSPSSPAGKTVFVFWALVAVPIMTNFVVTAIQSLVTHFSRFLTSKTSEKREEWEEVMADYFVPHPALISQAKERLDVLLQEDLDVCERCSSREDLIVVSRSDLRAALDESLILESRGRSILVDQMKAGSTAWLLLQADRNIQERYLSDVGRKDEVKEARQEAADEDILDRIAAYRQSWARWLVLGGRLMKLDEKGLSAWERRELRERDA</sequence>
<dbReference type="InterPro" id="IPR013099">
    <property type="entry name" value="K_chnl_dom"/>
</dbReference>
<feature type="transmembrane region" description="Helical" evidence="9">
    <location>
        <begin position="322"/>
        <end position="341"/>
    </location>
</feature>
<evidence type="ECO:0000256" key="9">
    <source>
        <dbReference type="SAM" id="Phobius"/>
    </source>
</evidence>
<keyword evidence="12" id="KW-1185">Reference proteome</keyword>
<evidence type="ECO:0000256" key="6">
    <source>
        <dbReference type="ARBA" id="ARBA00023136"/>
    </source>
</evidence>
<dbReference type="OrthoDB" id="297496at2759"/>
<dbReference type="AlphaFoldDB" id="A0A316ULW5"/>
<protein>
    <submittedName>
        <fullName evidence="11">Voltage-gated potassium channel</fullName>
    </submittedName>
</protein>
<feature type="transmembrane region" description="Helical" evidence="9">
    <location>
        <begin position="51"/>
        <end position="72"/>
    </location>
</feature>
<dbReference type="GO" id="GO:0005886">
    <property type="term" value="C:plasma membrane"/>
    <property type="evidence" value="ECO:0007669"/>
    <property type="project" value="TreeGrafter"/>
</dbReference>
<evidence type="ECO:0000256" key="8">
    <source>
        <dbReference type="RuleBase" id="RU003857"/>
    </source>
</evidence>
<keyword evidence="2 8" id="KW-0813">Transport</keyword>
<evidence type="ECO:0000313" key="12">
    <source>
        <dbReference type="Proteomes" id="UP000245884"/>
    </source>
</evidence>